<reference evidence="6 7" key="1">
    <citation type="submission" date="2014-04" db="EMBL/GenBank/DDBJ databases">
        <authorList>
            <consortium name="DOE Joint Genome Institute"/>
            <person name="Kuo A."/>
            <person name="Zuccaro A."/>
            <person name="Kohler A."/>
            <person name="Nagy L.G."/>
            <person name="Floudas D."/>
            <person name="Copeland A."/>
            <person name="Barry K.W."/>
            <person name="Cichocki N."/>
            <person name="Veneault-Fourrey C."/>
            <person name="LaButti K."/>
            <person name="Lindquist E.A."/>
            <person name="Lipzen A."/>
            <person name="Lundell T."/>
            <person name="Morin E."/>
            <person name="Murat C."/>
            <person name="Sun H."/>
            <person name="Tunlid A."/>
            <person name="Henrissat B."/>
            <person name="Grigoriev I.V."/>
            <person name="Hibbett D.S."/>
            <person name="Martin F."/>
            <person name="Nordberg H.P."/>
            <person name="Cantor M.N."/>
            <person name="Hua S.X."/>
        </authorList>
    </citation>
    <scope>NUCLEOTIDE SEQUENCE [LARGE SCALE GENOMIC DNA]</scope>
    <source>
        <strain evidence="6 7">MAFF 305830</strain>
    </source>
</reference>
<protein>
    <recommendedName>
        <fullName evidence="8">5'-Nucleotidase C-terminal domain-containing protein</fullName>
    </recommendedName>
</protein>
<dbReference type="Proteomes" id="UP000054097">
    <property type="component" value="Unassembled WGS sequence"/>
</dbReference>
<dbReference type="Gene3D" id="3.90.780.10">
    <property type="entry name" value="5'-Nucleotidase, C-terminal domain"/>
    <property type="match status" value="1"/>
</dbReference>
<dbReference type="EMBL" id="KN824281">
    <property type="protein sequence ID" value="KIM32014.1"/>
    <property type="molecule type" value="Genomic_DNA"/>
</dbReference>
<feature type="domain" description="5'-Nucleotidase C-terminal" evidence="5">
    <location>
        <begin position="376"/>
        <end position="540"/>
    </location>
</feature>
<dbReference type="AlphaFoldDB" id="A0A0C3BIS4"/>
<accession>A0A0C3BIS4</accession>
<proteinExistence type="inferred from homology"/>
<comment type="similarity">
    <text evidence="1 3">Belongs to the 5'-nucleotidase family.</text>
</comment>
<dbReference type="Pfam" id="PF02872">
    <property type="entry name" value="5_nucleotid_C"/>
    <property type="match status" value="1"/>
</dbReference>
<feature type="domain" description="Calcineurin-like phosphoesterase" evidence="4">
    <location>
        <begin position="38"/>
        <end position="260"/>
    </location>
</feature>
<dbReference type="InterPro" id="IPR004843">
    <property type="entry name" value="Calcineurin-like_PHP"/>
</dbReference>
<name>A0A0C3BIS4_SERVB</name>
<evidence type="ECO:0000259" key="5">
    <source>
        <dbReference type="Pfam" id="PF02872"/>
    </source>
</evidence>
<organism evidence="6 7">
    <name type="scientific">Serendipita vermifera MAFF 305830</name>
    <dbReference type="NCBI Taxonomy" id="933852"/>
    <lineage>
        <taxon>Eukaryota</taxon>
        <taxon>Fungi</taxon>
        <taxon>Dikarya</taxon>
        <taxon>Basidiomycota</taxon>
        <taxon>Agaricomycotina</taxon>
        <taxon>Agaricomycetes</taxon>
        <taxon>Sebacinales</taxon>
        <taxon>Serendipitaceae</taxon>
        <taxon>Serendipita</taxon>
    </lineage>
</organism>
<dbReference type="HOGENOM" id="CLU_005854_1_1_1"/>
<evidence type="ECO:0000256" key="1">
    <source>
        <dbReference type="ARBA" id="ARBA00006654"/>
    </source>
</evidence>
<keyword evidence="3" id="KW-0378">Hydrolase</keyword>
<dbReference type="OrthoDB" id="10252235at2759"/>
<evidence type="ECO:0000259" key="4">
    <source>
        <dbReference type="Pfam" id="PF00149"/>
    </source>
</evidence>
<dbReference type="PANTHER" id="PTHR11575:SF48">
    <property type="entry name" value="5'-NUCLEOTIDASE"/>
    <property type="match status" value="1"/>
</dbReference>
<dbReference type="STRING" id="933852.A0A0C3BIS4"/>
<dbReference type="InterPro" id="IPR036907">
    <property type="entry name" value="5'-Nucleotdase_C_sf"/>
</dbReference>
<dbReference type="InterPro" id="IPR008334">
    <property type="entry name" value="5'-Nucleotdase_C"/>
</dbReference>
<reference evidence="7" key="2">
    <citation type="submission" date="2015-01" db="EMBL/GenBank/DDBJ databases">
        <title>Evolutionary Origins and Diversification of the Mycorrhizal Mutualists.</title>
        <authorList>
            <consortium name="DOE Joint Genome Institute"/>
            <consortium name="Mycorrhizal Genomics Consortium"/>
            <person name="Kohler A."/>
            <person name="Kuo A."/>
            <person name="Nagy L.G."/>
            <person name="Floudas D."/>
            <person name="Copeland A."/>
            <person name="Barry K.W."/>
            <person name="Cichocki N."/>
            <person name="Veneault-Fourrey C."/>
            <person name="LaButti K."/>
            <person name="Lindquist E.A."/>
            <person name="Lipzen A."/>
            <person name="Lundell T."/>
            <person name="Morin E."/>
            <person name="Murat C."/>
            <person name="Riley R."/>
            <person name="Ohm R."/>
            <person name="Sun H."/>
            <person name="Tunlid A."/>
            <person name="Henrissat B."/>
            <person name="Grigoriev I.V."/>
            <person name="Hibbett D.S."/>
            <person name="Martin F."/>
        </authorList>
    </citation>
    <scope>NUCLEOTIDE SEQUENCE [LARGE SCALE GENOMIC DNA]</scope>
    <source>
        <strain evidence="7">MAFF 305830</strain>
    </source>
</reference>
<dbReference type="InterPro" id="IPR029052">
    <property type="entry name" value="Metallo-depent_PP-like"/>
</dbReference>
<dbReference type="GO" id="GO:0016787">
    <property type="term" value="F:hydrolase activity"/>
    <property type="evidence" value="ECO:0007669"/>
    <property type="project" value="UniProtKB-KW"/>
</dbReference>
<evidence type="ECO:0000256" key="3">
    <source>
        <dbReference type="RuleBase" id="RU362119"/>
    </source>
</evidence>
<evidence type="ECO:0008006" key="8">
    <source>
        <dbReference type="Google" id="ProtNLM"/>
    </source>
</evidence>
<dbReference type="SUPFAM" id="SSF56300">
    <property type="entry name" value="Metallo-dependent phosphatases"/>
    <property type="match status" value="1"/>
</dbReference>
<dbReference type="PANTHER" id="PTHR11575">
    <property type="entry name" value="5'-NUCLEOTIDASE-RELATED"/>
    <property type="match status" value="1"/>
</dbReference>
<dbReference type="Pfam" id="PF00149">
    <property type="entry name" value="Metallophos"/>
    <property type="match status" value="1"/>
</dbReference>
<evidence type="ECO:0000313" key="6">
    <source>
        <dbReference type="EMBL" id="KIM32014.1"/>
    </source>
</evidence>
<dbReference type="InterPro" id="IPR006179">
    <property type="entry name" value="5_nucleotidase/apyrase"/>
</dbReference>
<dbReference type="PRINTS" id="PR01607">
    <property type="entry name" value="APYRASEFAMLY"/>
</dbReference>
<sequence>MTDNVADDWRAKCVRVRALSRPLNTRSILPSIMSPTSLKILHFNDVYRVAKQKVEGGTIDVAQWTQMLEERRSQWPEGGLVLFSGDVFSPSIESSVTRGSHMVPIMNAIGIDCAVAGNHDFDWSAPHFSNLVKDSNYPWLLSNIVDTDTGKVPEGLHDFQVFERAGLRIGIVGLVEEDWIKTISSWPSNFKYRDMEQVAIELSKQLRDPSGPHKCDIIIALTHSRVPNDISLARAIHARIGSDGVTKHGCDIILGGHDHFYYVSKYGPDAISWDGYDVNTTCLGAEEDDGVLVIKSGTDFRELSEIELELEESPEGSVRKRFICGVKGTRHITKPDSQRSQKVAELLEKLVGHIEESLSKPVCKLDAVLDCRSELVRIGESASGNWFADVILHAYDDAPCVKDKGGADLVFICGGTIRGDSTYGPGYLTVGNVMEILPFQDPIVVLQMDGATIWAALESSLSTWPAQEGRFPIVSGLRVEWDSRKPKGDRVLSVALIEGSHEDEGEEKVTPIPKEGGDRTYTVVTRLYMAQGFDGYDAFKGCKYLVDDENGRVMSDLVRHFLLGSHYINEMKALTSGETPSYLSKRTNDIIARAQQDHTEGVTLHGKAKWAEVVRRKVIKPSKRQACNSYHVAANEHMSKVDCVDGEKLRGGQERPKDEEDRLRTGLIVVSPHIDGRLKDIARP</sequence>
<dbReference type="Gene3D" id="3.60.21.10">
    <property type="match status" value="1"/>
</dbReference>
<evidence type="ECO:0000313" key="7">
    <source>
        <dbReference type="Proteomes" id="UP000054097"/>
    </source>
</evidence>
<dbReference type="GO" id="GO:0009166">
    <property type="term" value="P:nucleotide catabolic process"/>
    <property type="evidence" value="ECO:0007669"/>
    <property type="project" value="InterPro"/>
</dbReference>
<keyword evidence="7" id="KW-1185">Reference proteome</keyword>
<dbReference type="SUPFAM" id="SSF55816">
    <property type="entry name" value="5'-nucleotidase (syn. UDP-sugar hydrolase), C-terminal domain"/>
    <property type="match status" value="1"/>
</dbReference>
<dbReference type="GO" id="GO:0000166">
    <property type="term" value="F:nucleotide binding"/>
    <property type="evidence" value="ECO:0007669"/>
    <property type="project" value="UniProtKB-KW"/>
</dbReference>
<keyword evidence="3" id="KW-0547">Nucleotide-binding</keyword>
<evidence type="ECO:0000256" key="2">
    <source>
        <dbReference type="ARBA" id="ARBA00022729"/>
    </source>
</evidence>
<keyword evidence="2" id="KW-0732">Signal</keyword>
<gene>
    <name evidence="6" type="ORF">M408DRAFT_242167</name>
</gene>